<proteinExistence type="predicted"/>
<evidence type="ECO:0000313" key="1">
    <source>
        <dbReference type="EMBL" id="RCA09729.1"/>
    </source>
</evidence>
<sequence length="96" mass="11183">MKFFEVKSPYYYALIAAKNEEECAELYEQVVTDIENREEFIRCLHELNRNEAIQEDAKKISEETLQPIGMEEATKDIFTIIDEQKSCVLSIDSTLV</sequence>
<protein>
    <submittedName>
        <fullName evidence="1">Uncharacterized protein</fullName>
    </submittedName>
</protein>
<comment type="caution">
    <text evidence="1">The sequence shown here is derived from an EMBL/GenBank/DDBJ whole genome shotgun (WGS) entry which is preliminary data.</text>
</comment>
<accession>A0A367CAQ7</accession>
<dbReference type="EMBL" id="LEPB01000006">
    <property type="protein sequence ID" value="RCA09729.1"/>
    <property type="molecule type" value="Genomic_DNA"/>
</dbReference>
<evidence type="ECO:0000313" key="2">
    <source>
        <dbReference type="Proteomes" id="UP000252797"/>
    </source>
</evidence>
<reference evidence="1 2" key="1">
    <citation type="submission" date="2015-06" db="EMBL/GenBank/DDBJ databases">
        <title>The Genome Sequence of Enterococcus durans 4EA1.</title>
        <authorList>
            <consortium name="The Broad Institute Genomics Platform"/>
            <consortium name="The Broad Institute Genome Sequencing Center for Infectious Disease"/>
            <person name="Earl A.M."/>
            <person name="Van Tyne D."/>
            <person name="Lebreton F."/>
            <person name="Saavedra J.T."/>
            <person name="Gilmore M.S."/>
            <person name="Manson Mcguire A."/>
            <person name="Clock S."/>
            <person name="Crupain M."/>
            <person name="Rangan U."/>
            <person name="Young S."/>
            <person name="Abouelleil A."/>
            <person name="Cao P."/>
            <person name="Chapman S.B."/>
            <person name="Griggs A."/>
            <person name="Priest M."/>
            <person name="Shea T."/>
            <person name="Wortman J."/>
            <person name="Nusbaum C."/>
            <person name="Birren B."/>
        </authorList>
    </citation>
    <scope>NUCLEOTIDE SEQUENCE [LARGE SCALE GENOMIC DNA]</scope>
    <source>
        <strain evidence="1 2">4EA1</strain>
    </source>
</reference>
<dbReference type="GeneID" id="66498760"/>
<name>A0A367CAQ7_9ENTE</name>
<dbReference type="Proteomes" id="UP000252797">
    <property type="component" value="Unassembled WGS sequence"/>
</dbReference>
<organism evidence="1 2">
    <name type="scientific">Enterococcus durans</name>
    <dbReference type="NCBI Taxonomy" id="53345"/>
    <lineage>
        <taxon>Bacteria</taxon>
        <taxon>Bacillati</taxon>
        <taxon>Bacillota</taxon>
        <taxon>Bacilli</taxon>
        <taxon>Lactobacillales</taxon>
        <taxon>Enterococcaceae</taxon>
        <taxon>Enterococcus</taxon>
    </lineage>
</organism>
<dbReference type="RefSeq" id="WP_002311523.1">
    <property type="nucleotide sequence ID" value="NZ_CABGKH010000015.1"/>
</dbReference>
<dbReference type="AlphaFoldDB" id="A0A367CAQ7"/>
<gene>
    <name evidence="1" type="ORF">EA71_02582</name>
</gene>